<feature type="signal peptide" evidence="1">
    <location>
        <begin position="1"/>
        <end position="19"/>
    </location>
</feature>
<keyword evidence="3" id="KW-1185">Reference proteome</keyword>
<dbReference type="Proteomes" id="UP000786811">
    <property type="component" value="Unassembled WGS sequence"/>
</dbReference>
<dbReference type="EMBL" id="CAJNRD030001122">
    <property type="protein sequence ID" value="CAG5101077.1"/>
    <property type="molecule type" value="Genomic_DNA"/>
</dbReference>
<name>A0A8J2MQ36_COTCN</name>
<proteinExistence type="predicted"/>
<keyword evidence="1" id="KW-0732">Signal</keyword>
<feature type="chain" id="PRO_5035254737" evidence="1">
    <location>
        <begin position="20"/>
        <end position="123"/>
    </location>
</feature>
<reference evidence="2" key="1">
    <citation type="submission" date="2021-04" db="EMBL/GenBank/DDBJ databases">
        <authorList>
            <person name="Chebbi M.A.C M."/>
        </authorList>
    </citation>
    <scope>NUCLEOTIDE SEQUENCE</scope>
</reference>
<sequence>MSLFVFLNLLILIGTRVRTILISEACLSDGSYCLQGSECCSKRCEYLTENYFPTCILEQKEEYTSNIIETTTSFSVEEPSFCIKYGQCEKDKDCCSKECVISQNGTEFNQCKEIHRRRKHQYS</sequence>
<dbReference type="AlphaFoldDB" id="A0A8J2MQ36"/>
<organism evidence="2 3">
    <name type="scientific">Cotesia congregata</name>
    <name type="common">Parasitoid wasp</name>
    <name type="synonym">Apanteles congregatus</name>
    <dbReference type="NCBI Taxonomy" id="51543"/>
    <lineage>
        <taxon>Eukaryota</taxon>
        <taxon>Metazoa</taxon>
        <taxon>Ecdysozoa</taxon>
        <taxon>Arthropoda</taxon>
        <taxon>Hexapoda</taxon>
        <taxon>Insecta</taxon>
        <taxon>Pterygota</taxon>
        <taxon>Neoptera</taxon>
        <taxon>Endopterygota</taxon>
        <taxon>Hymenoptera</taxon>
        <taxon>Apocrita</taxon>
        <taxon>Ichneumonoidea</taxon>
        <taxon>Braconidae</taxon>
        <taxon>Microgastrinae</taxon>
        <taxon>Cotesia</taxon>
    </lineage>
</organism>
<protein>
    <submittedName>
        <fullName evidence="2">Uncharacterized protein</fullName>
    </submittedName>
</protein>
<gene>
    <name evidence="2" type="ORF">HICCMSTLAB_LOCUS10150</name>
</gene>
<evidence type="ECO:0000313" key="2">
    <source>
        <dbReference type="EMBL" id="CAG5101077.1"/>
    </source>
</evidence>
<dbReference type="OrthoDB" id="7679671at2759"/>
<accession>A0A8J2MQ36</accession>
<evidence type="ECO:0000256" key="1">
    <source>
        <dbReference type="SAM" id="SignalP"/>
    </source>
</evidence>
<evidence type="ECO:0000313" key="3">
    <source>
        <dbReference type="Proteomes" id="UP000786811"/>
    </source>
</evidence>
<comment type="caution">
    <text evidence="2">The sequence shown here is derived from an EMBL/GenBank/DDBJ whole genome shotgun (WGS) entry which is preliminary data.</text>
</comment>